<dbReference type="AlphaFoldDB" id="A0A261T8C0"/>
<dbReference type="Pfam" id="PF13591">
    <property type="entry name" value="MerR_2"/>
    <property type="match status" value="1"/>
</dbReference>
<evidence type="ECO:0000313" key="1">
    <source>
        <dbReference type="EMBL" id="OZI45675.1"/>
    </source>
</evidence>
<accession>A0A261T8C0</accession>
<dbReference type="Proteomes" id="UP000216913">
    <property type="component" value="Unassembled WGS sequence"/>
</dbReference>
<comment type="caution">
    <text evidence="1">The sequence shown here is derived from an EMBL/GenBank/DDBJ whole genome shotgun (WGS) entry which is preliminary data.</text>
</comment>
<reference evidence="1 2" key="1">
    <citation type="submission" date="2017-05" db="EMBL/GenBank/DDBJ databases">
        <title>Complete and WGS of Bordetella genogroups.</title>
        <authorList>
            <person name="Spilker T."/>
            <person name="LiPuma J."/>
        </authorList>
    </citation>
    <scope>NUCLEOTIDE SEQUENCE [LARGE SCALE GENOMIC DNA]</scope>
    <source>
        <strain evidence="1 2">AU10456</strain>
    </source>
</reference>
<protein>
    <submittedName>
        <fullName evidence="1">MerR family transcriptional regulator</fullName>
    </submittedName>
</protein>
<evidence type="ECO:0000313" key="2">
    <source>
        <dbReference type="Proteomes" id="UP000216913"/>
    </source>
</evidence>
<keyword evidence="2" id="KW-1185">Reference proteome</keyword>
<name>A0A261T8C0_9BORD</name>
<dbReference type="OrthoDB" id="9799091at2"/>
<gene>
    <name evidence="1" type="ORF">CAL25_20775</name>
</gene>
<dbReference type="EMBL" id="NEVP01000012">
    <property type="protein sequence ID" value="OZI45675.1"/>
    <property type="molecule type" value="Genomic_DNA"/>
</dbReference>
<organism evidence="1 2">
    <name type="scientific">Bordetella genomosp. 5</name>
    <dbReference type="NCBI Taxonomy" id="1395608"/>
    <lineage>
        <taxon>Bacteria</taxon>
        <taxon>Pseudomonadati</taxon>
        <taxon>Pseudomonadota</taxon>
        <taxon>Betaproteobacteria</taxon>
        <taxon>Burkholderiales</taxon>
        <taxon>Alcaligenaceae</taxon>
        <taxon>Bordetella</taxon>
    </lineage>
</organism>
<dbReference type="Gene3D" id="1.10.1660.10">
    <property type="match status" value="1"/>
</dbReference>
<proteinExistence type="predicted"/>
<sequence length="104" mass="11578">MSKVFVAHATVVCQEQPLTAEDLARACDAQVEWVARLVEVGIVRVSHDRPAEWRFQSVDLRRALDARRLERDLGAGLDAAALILDLSQEVRRLKAQLRALGHPG</sequence>
<dbReference type="RefSeq" id="WP_094803430.1">
    <property type="nucleotide sequence ID" value="NZ_NEVN01000002.1"/>
</dbReference>